<comment type="caution">
    <text evidence="4">The sequence shown here is derived from an EMBL/GenBank/DDBJ whole genome shotgun (WGS) entry which is preliminary data.</text>
</comment>
<feature type="compositionally biased region" description="Polar residues" evidence="2">
    <location>
        <begin position="57"/>
        <end position="84"/>
    </location>
</feature>
<dbReference type="GO" id="GO:0005634">
    <property type="term" value="C:nucleus"/>
    <property type="evidence" value="ECO:0007669"/>
    <property type="project" value="UniProtKB-SubCell"/>
</dbReference>
<gene>
    <name evidence="4" type="ORF">FWK35_00016174</name>
</gene>
<evidence type="ECO:0000259" key="3">
    <source>
        <dbReference type="PROSITE" id="PS51031"/>
    </source>
</evidence>
<keyword evidence="1" id="KW-0539">Nucleus</keyword>
<evidence type="ECO:0000313" key="4">
    <source>
        <dbReference type="EMBL" id="KAF0746509.1"/>
    </source>
</evidence>
<feature type="domain" description="BESS" evidence="3">
    <location>
        <begin position="84"/>
        <end position="123"/>
    </location>
</feature>
<dbReference type="OrthoDB" id="6614169at2759"/>
<keyword evidence="5" id="KW-1185">Reference proteome</keyword>
<dbReference type="AlphaFoldDB" id="A0A6G0Y055"/>
<organism evidence="4 5">
    <name type="scientific">Aphis craccivora</name>
    <name type="common">Cowpea aphid</name>
    <dbReference type="NCBI Taxonomy" id="307492"/>
    <lineage>
        <taxon>Eukaryota</taxon>
        <taxon>Metazoa</taxon>
        <taxon>Ecdysozoa</taxon>
        <taxon>Arthropoda</taxon>
        <taxon>Hexapoda</taxon>
        <taxon>Insecta</taxon>
        <taxon>Pterygota</taxon>
        <taxon>Neoptera</taxon>
        <taxon>Paraneoptera</taxon>
        <taxon>Hemiptera</taxon>
        <taxon>Sternorrhyncha</taxon>
        <taxon>Aphidomorpha</taxon>
        <taxon>Aphidoidea</taxon>
        <taxon>Aphididae</taxon>
        <taxon>Aphidini</taxon>
        <taxon>Aphis</taxon>
        <taxon>Aphis</taxon>
    </lineage>
</organism>
<dbReference type="InterPro" id="IPR004210">
    <property type="entry name" value="BESS_motif"/>
</dbReference>
<proteinExistence type="predicted"/>
<dbReference type="GO" id="GO:0003677">
    <property type="term" value="F:DNA binding"/>
    <property type="evidence" value="ECO:0007669"/>
    <property type="project" value="InterPro"/>
</dbReference>
<accession>A0A6G0Y055</accession>
<sequence length="214" mass="25187">MVLLPIILAQIILHYFFKKKWRNVRDYYIKWNKDENSTPLVAEKTITSGNFDDDPNESLQGEQTFDENQSPADETQENGQTGSNDSDKQFLLSLLPDYKYPNPSQKLDFRIYFLNFFKNLHQPDNNSSSSLTYDNFYQHSASMYIPPPRQPDINNTYIIFKYIIFTCNPATSIFIVSLSTRPCTSNSILFLTRMPSYVKITYIYYYEIYVVFQK</sequence>
<dbReference type="EMBL" id="VUJU01007184">
    <property type="protein sequence ID" value="KAF0746509.1"/>
    <property type="molecule type" value="Genomic_DNA"/>
</dbReference>
<reference evidence="4 5" key="1">
    <citation type="submission" date="2019-08" db="EMBL/GenBank/DDBJ databases">
        <title>Whole genome of Aphis craccivora.</title>
        <authorList>
            <person name="Voronova N.V."/>
            <person name="Shulinski R.S."/>
            <person name="Bandarenka Y.V."/>
            <person name="Zhorov D.G."/>
            <person name="Warner D."/>
        </authorList>
    </citation>
    <scope>NUCLEOTIDE SEQUENCE [LARGE SCALE GENOMIC DNA]</scope>
    <source>
        <strain evidence="4">180601</strain>
        <tissue evidence="4">Whole Body</tissue>
    </source>
</reference>
<evidence type="ECO:0000313" key="5">
    <source>
        <dbReference type="Proteomes" id="UP000478052"/>
    </source>
</evidence>
<dbReference type="PROSITE" id="PS51031">
    <property type="entry name" value="BESS"/>
    <property type="match status" value="1"/>
</dbReference>
<protein>
    <submittedName>
        <fullName evidence="4">BESS domain-containing protein</fullName>
    </submittedName>
</protein>
<feature type="region of interest" description="Disordered" evidence="2">
    <location>
        <begin position="46"/>
        <end position="85"/>
    </location>
</feature>
<dbReference type="Proteomes" id="UP000478052">
    <property type="component" value="Unassembled WGS sequence"/>
</dbReference>
<evidence type="ECO:0000256" key="1">
    <source>
        <dbReference type="PROSITE-ProRule" id="PRU00371"/>
    </source>
</evidence>
<evidence type="ECO:0000256" key="2">
    <source>
        <dbReference type="SAM" id="MobiDB-lite"/>
    </source>
</evidence>
<comment type="subcellular location">
    <subcellularLocation>
        <location evidence="1">Nucleus</location>
    </subcellularLocation>
</comment>
<name>A0A6G0Y055_APHCR</name>